<organism evidence="3 4">
    <name type="scientific">Nocardia pseudobrasiliensis</name>
    <dbReference type="NCBI Taxonomy" id="45979"/>
    <lineage>
        <taxon>Bacteria</taxon>
        <taxon>Bacillati</taxon>
        <taxon>Actinomycetota</taxon>
        <taxon>Actinomycetes</taxon>
        <taxon>Mycobacteriales</taxon>
        <taxon>Nocardiaceae</taxon>
        <taxon>Nocardia</taxon>
    </lineage>
</organism>
<feature type="transmembrane region" description="Helical" evidence="1">
    <location>
        <begin position="25"/>
        <end position="46"/>
    </location>
</feature>
<keyword evidence="4" id="KW-1185">Reference proteome</keyword>
<dbReference type="RefSeq" id="WP_082875546.1">
    <property type="nucleotide sequence ID" value="NZ_QQBC01000002.1"/>
</dbReference>
<dbReference type="PANTHER" id="PTHR33371">
    <property type="entry name" value="INTERMEMBRANE PHOSPHOLIPID TRANSPORT SYSTEM BINDING PROTEIN MLAD-RELATED"/>
    <property type="match status" value="1"/>
</dbReference>
<dbReference type="InterPro" id="IPR052336">
    <property type="entry name" value="MlaD_Phospholipid_Transporter"/>
</dbReference>
<dbReference type="GO" id="GO:0005576">
    <property type="term" value="C:extracellular region"/>
    <property type="evidence" value="ECO:0007669"/>
    <property type="project" value="TreeGrafter"/>
</dbReference>
<dbReference type="NCBIfam" id="TIGR00996">
    <property type="entry name" value="Mtu_fam_mce"/>
    <property type="match status" value="1"/>
</dbReference>
<reference evidence="3 4" key="1">
    <citation type="submission" date="2018-07" db="EMBL/GenBank/DDBJ databases">
        <title>Genomic Encyclopedia of Type Strains, Phase IV (KMG-IV): sequencing the most valuable type-strain genomes for metagenomic binning, comparative biology and taxonomic classification.</title>
        <authorList>
            <person name="Goeker M."/>
        </authorList>
    </citation>
    <scope>NUCLEOTIDE SEQUENCE [LARGE SCALE GENOMIC DNA]</scope>
    <source>
        <strain evidence="3 4">DSM 44290</strain>
    </source>
</reference>
<dbReference type="Pfam" id="PF02470">
    <property type="entry name" value="MlaD"/>
    <property type="match status" value="1"/>
</dbReference>
<evidence type="ECO:0000259" key="2">
    <source>
        <dbReference type="Pfam" id="PF02470"/>
    </source>
</evidence>
<name>A0A370IB40_9NOCA</name>
<gene>
    <name evidence="3" type="ORF">DFR76_102346</name>
</gene>
<comment type="caution">
    <text evidence="3">The sequence shown here is derived from an EMBL/GenBank/DDBJ whole genome shotgun (WGS) entry which is preliminary data.</text>
</comment>
<dbReference type="InterPro" id="IPR003399">
    <property type="entry name" value="Mce/MlaD"/>
</dbReference>
<dbReference type="EMBL" id="QQBC01000002">
    <property type="protein sequence ID" value="RDI67945.1"/>
    <property type="molecule type" value="Genomic_DNA"/>
</dbReference>
<dbReference type="Proteomes" id="UP000254869">
    <property type="component" value="Unassembled WGS sequence"/>
</dbReference>
<proteinExistence type="predicted"/>
<dbReference type="PANTHER" id="PTHR33371:SF18">
    <property type="entry name" value="MCE-FAMILY PROTEIN MCE3C"/>
    <property type="match status" value="1"/>
</dbReference>
<sequence>MIGRLRTEVAEFLADRGVAIRELRWGIAGVVITVLGLAAAAVIYAVPFGEHTYTADFRISGDARPGDEVRVAGIEVGQVRSVRLARDHVEIRFGVDRSVRVGDQTTAEVKLLTPIGGHYLSLQPRGGKPLGGKHIPPEHTTTPFELNDIVDATTPKLADIDGATLRATVAEVRSALDGQPAAIRNLLDNVGELSGVLADRSRQLNQALRVSDEYVGAIAADRAVLADFVRQLGVVAVTLGQRKADMVRTFNLLRRLFDVLHRPLLAYGDSIEPAVTEFEQIVRKVFADPARIDTVVTGIREFVDKISQMLGPGGATVAAPTAPGGGPVICIPYQGKVC</sequence>
<keyword evidence="1" id="KW-0472">Membrane</keyword>
<keyword evidence="1" id="KW-0812">Transmembrane</keyword>
<dbReference type="AlphaFoldDB" id="A0A370IB40"/>
<accession>A0A370IB40</accession>
<evidence type="ECO:0000256" key="1">
    <source>
        <dbReference type="SAM" id="Phobius"/>
    </source>
</evidence>
<dbReference type="STRING" id="1210086.GCA_001613105_00922"/>
<dbReference type="InterPro" id="IPR005693">
    <property type="entry name" value="Mce"/>
</dbReference>
<evidence type="ECO:0000313" key="4">
    <source>
        <dbReference type="Proteomes" id="UP000254869"/>
    </source>
</evidence>
<protein>
    <submittedName>
        <fullName evidence="3">Phospholipid/cholesterol/gamma-HCH transport system substrate-binding protein</fullName>
    </submittedName>
</protein>
<evidence type="ECO:0000313" key="3">
    <source>
        <dbReference type="EMBL" id="RDI67945.1"/>
    </source>
</evidence>
<feature type="domain" description="Mce/MlaD" evidence="2">
    <location>
        <begin position="51"/>
        <end position="124"/>
    </location>
</feature>
<keyword evidence="1" id="KW-1133">Transmembrane helix</keyword>